<gene>
    <name evidence="3" type="ORF">BDV25DRAFT_161954</name>
</gene>
<feature type="compositionally biased region" description="Basic and acidic residues" evidence="1">
    <location>
        <begin position="612"/>
        <end position="632"/>
    </location>
</feature>
<reference evidence="3 4" key="1">
    <citation type="submission" date="2019-04" db="EMBL/GenBank/DDBJ databases">
        <title>Friends and foes A comparative genomics study of 23 Aspergillus species from section Flavi.</title>
        <authorList>
            <consortium name="DOE Joint Genome Institute"/>
            <person name="Kjaerbolling I."/>
            <person name="Vesth T."/>
            <person name="Frisvad J.C."/>
            <person name="Nybo J.L."/>
            <person name="Theobald S."/>
            <person name="Kildgaard S."/>
            <person name="Isbrandt T."/>
            <person name="Kuo A."/>
            <person name="Sato A."/>
            <person name="Lyhne E.K."/>
            <person name="Kogle M.E."/>
            <person name="Wiebenga A."/>
            <person name="Kun R.S."/>
            <person name="Lubbers R.J."/>
            <person name="Makela M.R."/>
            <person name="Barry K."/>
            <person name="Chovatia M."/>
            <person name="Clum A."/>
            <person name="Daum C."/>
            <person name="Haridas S."/>
            <person name="He G."/>
            <person name="LaButti K."/>
            <person name="Lipzen A."/>
            <person name="Mondo S."/>
            <person name="Riley R."/>
            <person name="Salamov A."/>
            <person name="Simmons B.A."/>
            <person name="Magnuson J.K."/>
            <person name="Henrissat B."/>
            <person name="Mortensen U.H."/>
            <person name="Larsen T.O."/>
            <person name="Devries R.P."/>
            <person name="Grigoriev I.V."/>
            <person name="Machida M."/>
            <person name="Baker S.E."/>
            <person name="Andersen M.R."/>
        </authorList>
    </citation>
    <scope>NUCLEOTIDE SEQUENCE [LARGE SCALE GENOMIC DNA]</scope>
    <source>
        <strain evidence="3 4">IBT 18842</strain>
    </source>
</reference>
<dbReference type="AlphaFoldDB" id="A0A5N6TK26"/>
<dbReference type="OrthoDB" id="5521299at2759"/>
<dbReference type="CDD" id="cd20273">
    <property type="entry name" value="Complex1_LYR_unchar"/>
    <property type="match status" value="1"/>
</dbReference>
<dbReference type="Pfam" id="PF20263">
    <property type="entry name" value="LYRM2-like"/>
    <property type="match status" value="1"/>
</dbReference>
<feature type="region of interest" description="Disordered" evidence="1">
    <location>
        <begin position="612"/>
        <end position="643"/>
    </location>
</feature>
<evidence type="ECO:0000259" key="2">
    <source>
        <dbReference type="Pfam" id="PF20263"/>
    </source>
</evidence>
<sequence length="682" mass="79310">MKGPLKRLVPPVITPPKPSQLEPFPPKPPPRRPLPRNPHQRGPPLPNPAPAPIKSDILLSTPGLDDNEGGPRLLVDPAEKDRLKEKIKAEMKATLYANNRESPSTLSRPDVNPWKIYKWRSVCRSLLRQCTYLPDPCARSYMHDYIVSRFRRYVYQKRELWDEVVAERRKSLFKEATKTTILLFKASLGFTKPLEKILRLTYARKGRRKRELLDALVAPEVPADKAAVEKVIQQPERYGDDWQPPVIVMDLLKSQTSNPLLPLLGFRQLKHLEPVIPKACSWGGGIAESRRKRIRHQWYQDVLDHLLPPLPQEDMKILEGLMSGAMPWRPPKRRKMKPVPKKVYLDSDDALLLELEEMESLLRDGEPELPDPYEQLLIEWGFSPGDGIFPEMTDKTNTSGIKQNKKQKFVPSYDNAWIFDEVMNGADPREIKQDEKRKSVPDNDNAWVFDEAMDEVDTREIGKDEEQSSDPDNDDAWLSDEGTDKEIPVFKRRLDPQKLKNSRTFLHHILTKGPAKTRTFRLFVTGRPHAITRRFMQRLWKRTYCLTPKMTYDEKTQKHYFQWDSGRAVPRLGIPGSPEIFENVNDEGKALAEAFDKSLHYKLRKQIGKDYRDRVKQDRRDRLSPEQKEKIRQKNVAKRQNPHKLENKALTKLSKIEGYFARAKVKAAQRTQREFDRNPFGF</sequence>
<evidence type="ECO:0000313" key="4">
    <source>
        <dbReference type="Proteomes" id="UP000325780"/>
    </source>
</evidence>
<proteinExistence type="predicted"/>
<feature type="region of interest" description="Disordered" evidence="1">
    <location>
        <begin position="457"/>
        <end position="482"/>
    </location>
</feature>
<feature type="compositionally biased region" description="Basic and acidic residues" evidence="1">
    <location>
        <begin position="457"/>
        <end position="466"/>
    </location>
</feature>
<feature type="compositionally biased region" description="Pro residues" evidence="1">
    <location>
        <begin position="35"/>
        <end position="51"/>
    </location>
</feature>
<dbReference type="Proteomes" id="UP000325780">
    <property type="component" value="Unassembled WGS sequence"/>
</dbReference>
<dbReference type="EMBL" id="ML742246">
    <property type="protein sequence ID" value="KAE8146716.1"/>
    <property type="molecule type" value="Genomic_DNA"/>
</dbReference>
<name>A0A5N6TK26_ASPAV</name>
<accession>A0A5N6TK26</accession>
<feature type="domain" description="LYR motif-containing protein Cup1-like N-terminal" evidence="2">
    <location>
        <begin position="124"/>
        <end position="213"/>
    </location>
</feature>
<evidence type="ECO:0000313" key="3">
    <source>
        <dbReference type="EMBL" id="KAE8146716.1"/>
    </source>
</evidence>
<feature type="compositionally biased region" description="Basic residues" evidence="1">
    <location>
        <begin position="633"/>
        <end position="642"/>
    </location>
</feature>
<protein>
    <recommendedName>
        <fullName evidence="2">LYR motif-containing protein Cup1-like N-terminal domain-containing protein</fullName>
    </recommendedName>
</protein>
<feature type="compositionally biased region" description="Pro residues" evidence="1">
    <location>
        <begin position="12"/>
        <end position="28"/>
    </location>
</feature>
<keyword evidence="4" id="KW-1185">Reference proteome</keyword>
<feature type="compositionally biased region" description="Acidic residues" evidence="1">
    <location>
        <begin position="467"/>
        <end position="481"/>
    </location>
</feature>
<evidence type="ECO:0000256" key="1">
    <source>
        <dbReference type="SAM" id="MobiDB-lite"/>
    </source>
</evidence>
<dbReference type="InterPro" id="IPR046896">
    <property type="entry name" value="Cup1-like_N"/>
</dbReference>
<organism evidence="3 4">
    <name type="scientific">Aspergillus avenaceus</name>
    <dbReference type="NCBI Taxonomy" id="36643"/>
    <lineage>
        <taxon>Eukaryota</taxon>
        <taxon>Fungi</taxon>
        <taxon>Dikarya</taxon>
        <taxon>Ascomycota</taxon>
        <taxon>Pezizomycotina</taxon>
        <taxon>Eurotiomycetes</taxon>
        <taxon>Eurotiomycetidae</taxon>
        <taxon>Eurotiales</taxon>
        <taxon>Aspergillaceae</taxon>
        <taxon>Aspergillus</taxon>
        <taxon>Aspergillus subgen. Circumdati</taxon>
    </lineage>
</organism>
<feature type="region of interest" description="Disordered" evidence="1">
    <location>
        <begin position="1"/>
        <end position="79"/>
    </location>
</feature>